<dbReference type="InterPro" id="IPR000700">
    <property type="entry name" value="PAS-assoc_C"/>
</dbReference>
<dbReference type="PROSITE" id="PS50883">
    <property type="entry name" value="EAL"/>
    <property type="match status" value="1"/>
</dbReference>
<dbReference type="Gene3D" id="3.30.70.270">
    <property type="match status" value="1"/>
</dbReference>
<dbReference type="Gene3D" id="3.30.450.40">
    <property type="match status" value="1"/>
</dbReference>
<dbReference type="NCBIfam" id="TIGR00254">
    <property type="entry name" value="GGDEF"/>
    <property type="match status" value="1"/>
</dbReference>
<feature type="domain" description="GGDEF" evidence="4">
    <location>
        <begin position="240"/>
        <end position="373"/>
    </location>
</feature>
<sequence length="657" mass="72355">MVVCHRDGREIPVEISASVTASGGRTYVQGIFRDMSERRRMEQALHALAVGASDAAGHDFLHVLACHLTKTLGVEYALVAETADGRTARTVAVCAQGKIVDNFEHAIEGTPCADVFAGDFSVHPSGVAQRFPQAARLAGMNVESYIGAPLVGANGRVLGLIAALGCKPLTNHDFAKSVFRVFSARAAAELERKRSLDALRRSEERLQHLAHYDPLTQLPNRVLFLDLLNRSVARARWNKRLTAVLYVDLDRFKIINDTVGHAVGDQVLKAVAGRLTAAVREGDTVARIGGDEFAIALTDIAGAHDVPRVAEKILAALDAPEIIDGHEYFVTASIGVSLHPEDGGNAETLLRNADIAMYRAKEEGKNTFQFYSPAMNAETPKRLALETDLRRALERKEFLLYYQPKVDLAGGRITGAEALLRWQHPRKGLILPLEFIPLLEETGLIVPVGRWVLHTACAQAKTWIEAGHRGLRVAVNLSARQFKQPKLVDVIAATLEETGLDPRHLDLELTESILLEQTEDSLAALRRLHDMGIHLALDDFGTGYSSLGYLKRFPIDSLKIDRTFVRDVMTNPDDAAIAQTVIAMAHSLRMTAVAEGVETREQLEFLRSHRCDQVQGYYFSRPLPAEEFARLMKDDKRLDLEQAGNTQPSQKTVSDVL</sequence>
<dbReference type="AlphaFoldDB" id="A0A1F6TJJ2"/>
<dbReference type="PANTHER" id="PTHR44757:SF2">
    <property type="entry name" value="BIOFILM ARCHITECTURE MAINTENANCE PROTEIN MBAA"/>
    <property type="match status" value="1"/>
</dbReference>
<dbReference type="NCBIfam" id="TIGR00229">
    <property type="entry name" value="sensory_box"/>
    <property type="match status" value="1"/>
</dbReference>
<dbReference type="PROSITE" id="PS50113">
    <property type="entry name" value="PAC"/>
    <property type="match status" value="1"/>
</dbReference>
<dbReference type="CDD" id="cd01948">
    <property type="entry name" value="EAL"/>
    <property type="match status" value="1"/>
</dbReference>
<dbReference type="SUPFAM" id="SSF141868">
    <property type="entry name" value="EAL domain-like"/>
    <property type="match status" value="1"/>
</dbReference>
<dbReference type="Gene3D" id="3.30.450.20">
    <property type="entry name" value="PAS domain"/>
    <property type="match status" value="1"/>
</dbReference>
<dbReference type="InterPro" id="IPR000014">
    <property type="entry name" value="PAS"/>
</dbReference>
<dbReference type="Pfam" id="PF00990">
    <property type="entry name" value="GGDEF"/>
    <property type="match status" value="1"/>
</dbReference>
<evidence type="ECO:0000313" key="6">
    <source>
        <dbReference type="Proteomes" id="UP000179344"/>
    </source>
</evidence>
<feature type="domain" description="PAC" evidence="2">
    <location>
        <begin position="1"/>
        <end position="47"/>
    </location>
</feature>
<dbReference type="SUPFAM" id="SSF55785">
    <property type="entry name" value="PYP-like sensor domain (PAS domain)"/>
    <property type="match status" value="1"/>
</dbReference>
<dbReference type="InterPro" id="IPR029016">
    <property type="entry name" value="GAF-like_dom_sf"/>
</dbReference>
<name>A0A1F6TJJ2_9PROT</name>
<comment type="caution">
    <text evidence="5">The sequence shown here is derived from an EMBL/GenBank/DDBJ whole genome shotgun (WGS) entry which is preliminary data.</text>
</comment>
<dbReference type="EMBL" id="MFST01000005">
    <property type="protein sequence ID" value="OGI45303.1"/>
    <property type="molecule type" value="Genomic_DNA"/>
</dbReference>
<dbReference type="SUPFAM" id="SSF55073">
    <property type="entry name" value="Nucleotide cyclase"/>
    <property type="match status" value="1"/>
</dbReference>
<evidence type="ECO:0000256" key="1">
    <source>
        <dbReference type="ARBA" id="ARBA00051114"/>
    </source>
</evidence>
<reference evidence="5 6" key="1">
    <citation type="journal article" date="2016" name="Nat. Commun.">
        <title>Thousands of microbial genomes shed light on interconnected biogeochemical processes in an aquifer system.</title>
        <authorList>
            <person name="Anantharaman K."/>
            <person name="Brown C.T."/>
            <person name="Hug L.A."/>
            <person name="Sharon I."/>
            <person name="Castelle C.J."/>
            <person name="Probst A.J."/>
            <person name="Thomas B.C."/>
            <person name="Singh A."/>
            <person name="Wilkins M.J."/>
            <person name="Karaoz U."/>
            <person name="Brodie E.L."/>
            <person name="Williams K.H."/>
            <person name="Hubbard S.S."/>
            <person name="Banfield J.F."/>
        </authorList>
    </citation>
    <scope>NUCLEOTIDE SEQUENCE [LARGE SCALE GENOMIC DNA]</scope>
</reference>
<evidence type="ECO:0008006" key="7">
    <source>
        <dbReference type="Google" id="ProtNLM"/>
    </source>
</evidence>
<dbReference type="InterPro" id="IPR001633">
    <property type="entry name" value="EAL_dom"/>
</dbReference>
<dbReference type="InterPro" id="IPR035965">
    <property type="entry name" value="PAS-like_dom_sf"/>
</dbReference>
<dbReference type="InterPro" id="IPR043128">
    <property type="entry name" value="Rev_trsase/Diguanyl_cyclase"/>
</dbReference>
<dbReference type="PANTHER" id="PTHR44757">
    <property type="entry name" value="DIGUANYLATE CYCLASE DGCP"/>
    <property type="match status" value="1"/>
</dbReference>
<evidence type="ECO:0000259" key="4">
    <source>
        <dbReference type="PROSITE" id="PS50887"/>
    </source>
</evidence>
<evidence type="ECO:0000313" key="5">
    <source>
        <dbReference type="EMBL" id="OGI45303.1"/>
    </source>
</evidence>
<organism evidence="5 6">
    <name type="scientific">Candidatus Muproteobacteria bacterium RBG_16_65_31</name>
    <dbReference type="NCBI Taxonomy" id="1817759"/>
    <lineage>
        <taxon>Bacteria</taxon>
        <taxon>Pseudomonadati</taxon>
        <taxon>Pseudomonadota</taxon>
        <taxon>Candidatus Muproteobacteria</taxon>
    </lineage>
</organism>
<gene>
    <name evidence="5" type="ORF">A2V92_04195</name>
</gene>
<dbReference type="Gene3D" id="3.20.20.450">
    <property type="entry name" value="EAL domain"/>
    <property type="match status" value="1"/>
</dbReference>
<evidence type="ECO:0000259" key="2">
    <source>
        <dbReference type="PROSITE" id="PS50113"/>
    </source>
</evidence>
<dbReference type="Proteomes" id="UP000179344">
    <property type="component" value="Unassembled WGS sequence"/>
</dbReference>
<dbReference type="PROSITE" id="PS50887">
    <property type="entry name" value="GGDEF"/>
    <property type="match status" value="1"/>
</dbReference>
<feature type="domain" description="EAL" evidence="3">
    <location>
        <begin position="382"/>
        <end position="636"/>
    </location>
</feature>
<dbReference type="SMART" id="SM00052">
    <property type="entry name" value="EAL"/>
    <property type="match status" value="1"/>
</dbReference>
<dbReference type="GO" id="GO:0071111">
    <property type="term" value="F:cyclic-guanylate-specific phosphodiesterase activity"/>
    <property type="evidence" value="ECO:0007669"/>
    <property type="project" value="UniProtKB-EC"/>
</dbReference>
<dbReference type="InterPro" id="IPR052155">
    <property type="entry name" value="Biofilm_reg_signaling"/>
</dbReference>
<dbReference type="GO" id="GO:0071732">
    <property type="term" value="P:cellular response to nitric oxide"/>
    <property type="evidence" value="ECO:0007669"/>
    <property type="project" value="UniProtKB-ARBA"/>
</dbReference>
<proteinExistence type="predicted"/>
<dbReference type="InterPro" id="IPR000160">
    <property type="entry name" value="GGDEF_dom"/>
</dbReference>
<evidence type="ECO:0000259" key="3">
    <source>
        <dbReference type="PROSITE" id="PS50883"/>
    </source>
</evidence>
<dbReference type="SUPFAM" id="SSF55781">
    <property type="entry name" value="GAF domain-like"/>
    <property type="match status" value="1"/>
</dbReference>
<dbReference type="FunFam" id="3.30.70.270:FF:000001">
    <property type="entry name" value="Diguanylate cyclase domain protein"/>
    <property type="match status" value="1"/>
</dbReference>
<dbReference type="FunFam" id="3.20.20.450:FF:000001">
    <property type="entry name" value="Cyclic di-GMP phosphodiesterase yahA"/>
    <property type="match status" value="1"/>
</dbReference>
<comment type="catalytic activity">
    <reaction evidence="1">
        <text>3',3'-c-di-GMP + H2O = 5'-phosphoguanylyl(3'-&gt;5')guanosine + H(+)</text>
        <dbReference type="Rhea" id="RHEA:24902"/>
        <dbReference type="ChEBI" id="CHEBI:15377"/>
        <dbReference type="ChEBI" id="CHEBI:15378"/>
        <dbReference type="ChEBI" id="CHEBI:58754"/>
        <dbReference type="ChEBI" id="CHEBI:58805"/>
        <dbReference type="EC" id="3.1.4.52"/>
    </reaction>
    <physiologicalReaction direction="left-to-right" evidence="1">
        <dbReference type="Rhea" id="RHEA:24903"/>
    </physiologicalReaction>
</comment>
<dbReference type="CDD" id="cd01949">
    <property type="entry name" value="GGDEF"/>
    <property type="match status" value="1"/>
</dbReference>
<dbReference type="InterPro" id="IPR035919">
    <property type="entry name" value="EAL_sf"/>
</dbReference>
<dbReference type="InterPro" id="IPR029787">
    <property type="entry name" value="Nucleotide_cyclase"/>
</dbReference>
<protein>
    <recommendedName>
        <fullName evidence="7">Diguanylate cyclase</fullName>
    </recommendedName>
</protein>
<dbReference type="Pfam" id="PF00563">
    <property type="entry name" value="EAL"/>
    <property type="match status" value="1"/>
</dbReference>
<accession>A0A1F6TJJ2</accession>
<dbReference type="SMART" id="SM00267">
    <property type="entry name" value="GGDEF"/>
    <property type="match status" value="1"/>
</dbReference>